<protein>
    <recommendedName>
        <fullName evidence="3">Sfi1 spindle body domain-containing protein</fullName>
    </recommendedName>
</protein>
<dbReference type="InterPro" id="IPR013665">
    <property type="entry name" value="Sfi1_dom"/>
</dbReference>
<feature type="compositionally biased region" description="Basic and acidic residues" evidence="2">
    <location>
        <begin position="1"/>
        <end position="14"/>
    </location>
</feature>
<evidence type="ECO:0000313" key="5">
    <source>
        <dbReference type="Proteomes" id="UP001151516"/>
    </source>
</evidence>
<keyword evidence="5" id="KW-1185">Reference proteome</keyword>
<reference evidence="4" key="1">
    <citation type="submission" date="2022-07" db="EMBL/GenBank/DDBJ databases">
        <title>Phylogenomic reconstructions and comparative analyses of Kickxellomycotina fungi.</title>
        <authorList>
            <person name="Reynolds N.K."/>
            <person name="Stajich J.E."/>
            <person name="Barry K."/>
            <person name="Grigoriev I.V."/>
            <person name="Crous P."/>
            <person name="Smith M.E."/>
        </authorList>
    </citation>
    <scope>NUCLEOTIDE SEQUENCE</scope>
    <source>
        <strain evidence="4">CBS 109367</strain>
    </source>
</reference>
<gene>
    <name evidence="4" type="ORF">IWW39_000711</name>
</gene>
<feature type="domain" description="Sfi1 spindle body" evidence="3">
    <location>
        <begin position="211"/>
        <end position="489"/>
    </location>
</feature>
<evidence type="ECO:0000256" key="1">
    <source>
        <dbReference type="SAM" id="Coils"/>
    </source>
</evidence>
<feature type="compositionally biased region" description="Polar residues" evidence="2">
    <location>
        <begin position="72"/>
        <end position="83"/>
    </location>
</feature>
<feature type="region of interest" description="Disordered" evidence="2">
    <location>
        <begin position="1"/>
        <end position="104"/>
    </location>
</feature>
<evidence type="ECO:0000256" key="2">
    <source>
        <dbReference type="SAM" id="MobiDB-lite"/>
    </source>
</evidence>
<sequence>MEARPLTRYGEQRKANGITWSKQTTEAKPKPTPRILGRLNGGKRVARPPSSISDTNDADSEQDHAVQRRDNYLQTRSRNQTRAPYTFRPPSSNSEFELLSESPDESHHEAAPVLHGFFASKSAATQRIVLASVFHSWLHMAQAMRARRDDLLHMWGEAIEFRNRRILTHSLTTWRKATEQRTSGRGYEKVQTKLAVMHCRKLYLRRAFSRLLDSWELQQRLNGWEAGAPKRLVVGCWIKWRDHLVCKKNDAILHASNLVQQSARTNALRRALHCWRHQAMLMDKEHMFVQWRSERILKESVRVWRLQHIELSYARRQQKASPIKNSLARWRDAAGALRRERDHEMKDQLVLRQGLLAWHAMSRQMMDMEDQADTLRRRALLYAPLDRLFDGFQARQTANERATRFHRYQTMARAFEIWRQHCRTRRDSQLQSRAIRDLARRRDQKQRRLVLSAWREVAGRVARAESYADELVSRRCRAMLVNCFRKWYASCSFDGIGQHTATVTQFANVPPSLRARPQAPPQLLVPASAPVTDAQTMTSMIEDLPRRERAVSAQVESDDRRELMRRLREAEEEANRYKSLYVDPKQIKMDLVAHEERLEELLGRWNRDHRRRRLQSAFRQMRARSQNGRHYQEQEERQLAAVTRKHSDNRLRQALRQWRGVAQSQKRDVIAADKHYYRLSRPINETLCYNVLFEWRDQLKAKRQLVMSADKRRQVSVARKFLLTLLTRFAMQREMELEASSMDRKLVLSRMWDRFTRQFTMTKTSRVLTSMHLSDRDALMAIANVASGNAQDRAPMVSEPNLLDNTAMIEVQELEEYFSAWRMLVEDVRNAQGAIMERLPPLLQQRAVRSLTTTEGFDWGLLHQGHLLSSVIGKWRRLLPAARATRSSAPAPLLRSGPSFGLARGASSEGDGPNAAELQRYEKMVAQGPEFRTKQTAFHRWVIANRGKLLEQRQLSLSMKRLVSAIALRARQVKVAREKERLFQLRPAVNSWRTRYLINTTRMDNARVQANGSCVRLCLLHWLSQIRAHPDNGRALYMKAIAFRWEKQTRRALAQWMRASTSDKVRVRLAQRAGRQRESQLLHVADKCSRRRVLGDALRTLRCVARRQKVQHEMSMRLATAWGNANIQRYALSVWRQRMSPSSSMYFSVVESPVYN</sequence>
<dbReference type="OrthoDB" id="5579147at2759"/>
<feature type="compositionally biased region" description="Basic and acidic residues" evidence="2">
    <location>
        <begin position="61"/>
        <end position="71"/>
    </location>
</feature>
<dbReference type="AlphaFoldDB" id="A0A9W8GK94"/>
<dbReference type="EMBL" id="JANBTX010000011">
    <property type="protein sequence ID" value="KAJ2690464.1"/>
    <property type="molecule type" value="Genomic_DNA"/>
</dbReference>
<accession>A0A9W8GK94</accession>
<evidence type="ECO:0000259" key="3">
    <source>
        <dbReference type="Pfam" id="PF08457"/>
    </source>
</evidence>
<comment type="caution">
    <text evidence="4">The sequence shown here is derived from an EMBL/GenBank/DDBJ whole genome shotgun (WGS) entry which is preliminary data.</text>
</comment>
<organism evidence="4 5">
    <name type="scientific">Coemansia spiralis</name>
    <dbReference type="NCBI Taxonomy" id="417178"/>
    <lineage>
        <taxon>Eukaryota</taxon>
        <taxon>Fungi</taxon>
        <taxon>Fungi incertae sedis</taxon>
        <taxon>Zoopagomycota</taxon>
        <taxon>Kickxellomycotina</taxon>
        <taxon>Kickxellomycetes</taxon>
        <taxon>Kickxellales</taxon>
        <taxon>Kickxellaceae</taxon>
        <taxon>Coemansia</taxon>
    </lineage>
</organism>
<proteinExistence type="predicted"/>
<keyword evidence="1" id="KW-0175">Coiled coil</keyword>
<feature type="coiled-coil region" evidence="1">
    <location>
        <begin position="553"/>
        <end position="580"/>
    </location>
</feature>
<dbReference type="Proteomes" id="UP001151516">
    <property type="component" value="Unassembled WGS sequence"/>
</dbReference>
<dbReference type="Pfam" id="PF08457">
    <property type="entry name" value="Sfi1"/>
    <property type="match status" value="1"/>
</dbReference>
<evidence type="ECO:0000313" key="4">
    <source>
        <dbReference type="EMBL" id="KAJ2690464.1"/>
    </source>
</evidence>
<name>A0A9W8GK94_9FUNG</name>
<feature type="compositionally biased region" description="Low complexity" evidence="2">
    <location>
        <begin position="89"/>
        <end position="101"/>
    </location>
</feature>